<accession>A0A6I6MQ90</accession>
<dbReference type="PANTHER" id="PTHR30055:SF226">
    <property type="entry name" value="HTH-TYPE TRANSCRIPTIONAL REGULATOR PKSA"/>
    <property type="match status" value="1"/>
</dbReference>
<keyword evidence="1" id="KW-0805">Transcription regulation</keyword>
<feature type="domain" description="HTH tetR-type" evidence="5">
    <location>
        <begin position="1"/>
        <end position="54"/>
    </location>
</feature>
<evidence type="ECO:0000259" key="5">
    <source>
        <dbReference type="PROSITE" id="PS50977"/>
    </source>
</evidence>
<dbReference type="PROSITE" id="PS01081">
    <property type="entry name" value="HTH_TETR_1"/>
    <property type="match status" value="1"/>
</dbReference>
<keyword evidence="2 4" id="KW-0238">DNA-binding</keyword>
<protein>
    <submittedName>
        <fullName evidence="6">Toluene efflux pump ttgABC operon repressor</fullName>
    </submittedName>
</protein>
<evidence type="ECO:0000256" key="3">
    <source>
        <dbReference type="ARBA" id="ARBA00023163"/>
    </source>
</evidence>
<dbReference type="SUPFAM" id="SSF46689">
    <property type="entry name" value="Homeodomain-like"/>
    <property type="match status" value="1"/>
</dbReference>
<dbReference type="InterPro" id="IPR011075">
    <property type="entry name" value="TetR_C"/>
</dbReference>
<dbReference type="SUPFAM" id="SSF48498">
    <property type="entry name" value="Tetracyclin repressor-like, C-terminal domain"/>
    <property type="match status" value="1"/>
</dbReference>
<dbReference type="EMBL" id="CP047045">
    <property type="protein sequence ID" value="QGZ93323.1"/>
    <property type="molecule type" value="Genomic_DNA"/>
</dbReference>
<evidence type="ECO:0000256" key="4">
    <source>
        <dbReference type="PROSITE-ProRule" id="PRU00335"/>
    </source>
</evidence>
<keyword evidence="7" id="KW-1185">Reference proteome</keyword>
<dbReference type="InterPro" id="IPR036271">
    <property type="entry name" value="Tet_transcr_reg_TetR-rel_C_sf"/>
</dbReference>
<feature type="DNA-binding region" description="H-T-H motif" evidence="4">
    <location>
        <begin position="17"/>
        <end position="36"/>
    </location>
</feature>
<dbReference type="Pfam" id="PF00440">
    <property type="entry name" value="TetR_N"/>
    <property type="match status" value="1"/>
</dbReference>
<dbReference type="AlphaFoldDB" id="A0A6I6MQ90"/>
<dbReference type="InterPro" id="IPR009057">
    <property type="entry name" value="Homeodomain-like_sf"/>
</dbReference>
<dbReference type="PROSITE" id="PS50977">
    <property type="entry name" value="HTH_TETR_2"/>
    <property type="match status" value="1"/>
</dbReference>
<evidence type="ECO:0000256" key="1">
    <source>
        <dbReference type="ARBA" id="ARBA00023015"/>
    </source>
</evidence>
<dbReference type="InterPro" id="IPR023772">
    <property type="entry name" value="DNA-bd_HTH_TetR-type_CS"/>
</dbReference>
<gene>
    <name evidence="6" type="primary">ttgR</name>
    <name evidence="6" type="ORF">DSM104635_00132</name>
</gene>
<name>A0A6I6MQ90_9CAUL</name>
<reference evidence="7" key="1">
    <citation type="submission" date="2019-12" db="EMBL/GenBank/DDBJ databases">
        <title>Complete genome of Terracaulis silvestris 0127_4.</title>
        <authorList>
            <person name="Vieira S."/>
            <person name="Riedel T."/>
            <person name="Sproer C."/>
            <person name="Pascual J."/>
            <person name="Boedeker C."/>
            <person name="Overmann J."/>
        </authorList>
    </citation>
    <scope>NUCLEOTIDE SEQUENCE [LARGE SCALE GENOMIC DNA]</scope>
    <source>
        <strain evidence="7">0127_4</strain>
    </source>
</reference>
<evidence type="ECO:0000313" key="7">
    <source>
        <dbReference type="Proteomes" id="UP000431269"/>
    </source>
</evidence>
<dbReference type="Gene3D" id="1.10.357.10">
    <property type="entry name" value="Tetracycline Repressor, domain 2"/>
    <property type="match status" value="1"/>
</dbReference>
<dbReference type="KEGG" id="tsv:DSM104635_00132"/>
<dbReference type="InterPro" id="IPR001647">
    <property type="entry name" value="HTH_TetR"/>
</dbReference>
<keyword evidence="3" id="KW-0804">Transcription</keyword>
<dbReference type="GO" id="GO:0003700">
    <property type="term" value="F:DNA-binding transcription factor activity"/>
    <property type="evidence" value="ECO:0007669"/>
    <property type="project" value="TreeGrafter"/>
</dbReference>
<evidence type="ECO:0000313" key="6">
    <source>
        <dbReference type="EMBL" id="QGZ93323.1"/>
    </source>
</evidence>
<dbReference type="Proteomes" id="UP000431269">
    <property type="component" value="Chromosome"/>
</dbReference>
<evidence type="ECO:0000256" key="2">
    <source>
        <dbReference type="ARBA" id="ARBA00023125"/>
    </source>
</evidence>
<proteinExistence type="predicted"/>
<dbReference type="Pfam" id="PF16859">
    <property type="entry name" value="TetR_C_11"/>
    <property type="match status" value="1"/>
</dbReference>
<dbReference type="InterPro" id="IPR050109">
    <property type="entry name" value="HTH-type_TetR-like_transc_reg"/>
</dbReference>
<dbReference type="PANTHER" id="PTHR30055">
    <property type="entry name" value="HTH-TYPE TRANSCRIPTIONAL REGULATOR RUTR"/>
    <property type="match status" value="1"/>
</dbReference>
<dbReference type="GO" id="GO:0000976">
    <property type="term" value="F:transcription cis-regulatory region binding"/>
    <property type="evidence" value="ECO:0007669"/>
    <property type="project" value="TreeGrafter"/>
</dbReference>
<organism evidence="6 7">
    <name type="scientific">Terricaulis silvestris</name>
    <dbReference type="NCBI Taxonomy" id="2686094"/>
    <lineage>
        <taxon>Bacteria</taxon>
        <taxon>Pseudomonadati</taxon>
        <taxon>Pseudomonadota</taxon>
        <taxon>Alphaproteobacteria</taxon>
        <taxon>Caulobacterales</taxon>
        <taxon>Caulobacteraceae</taxon>
        <taxon>Terricaulis</taxon>
    </lineage>
</organism>
<sequence length="183" mass="19858">MDAAIACFRKRGFHQATMAEICAEAGISAGALYRYFASKAEIIGAIAEDSRGESDEAFLRAAEEHGIIEAMCLACRGFMQKFADGDGSLIADIFAEAIRDDSVSTPLRATDAQSVKVFTKAMKAAQERGEVDPSLDAEMTVNTLFAALEGIGLRRAFLRDTDPDAALLQFRALAERYLSPRHE</sequence>